<accession>A0A316UPI9</accession>
<keyword evidence="4" id="KW-1185">Reference proteome</keyword>
<proteinExistence type="inferred from homology"/>
<dbReference type="InterPro" id="IPR050509">
    <property type="entry name" value="CoA-transferase_III"/>
</dbReference>
<name>A0A316UPI9_9BASI</name>
<keyword evidence="3" id="KW-0808">Transferase</keyword>
<dbReference type="GO" id="GO:0016740">
    <property type="term" value="F:transferase activity"/>
    <property type="evidence" value="ECO:0007669"/>
    <property type="project" value="UniProtKB-KW"/>
</dbReference>
<sequence length="617" mass="66989">MLDASITPRALLEHLWMTAGLPYDCIAALQVRLPAPDAGPSVPSTFKVGLLAQATIAAVACAQVLAEELQSGPAKDLLARLEKRAISVDQREAVLEFASEKYTRELRCRRRAPASYLHHRRVCTGIAVVDRDDEGSQMGRVSSELLAKSHRITSSKAFDALGLPRDGLTGEWDPLAGVYPCRDGYVRLHTNFPHHKAGLLRILALLPSLPPSSQLRQVRPVDIKPEVHAEMEAVHRSHVEEALRKWGKLEFERMAQEEGMCATAFRSEEEWDRSEHGRRTAADAALHVEPINSEGDSDDRAQLSPQQGPLRIIDMSRVIAAPVAGRALAVHGHTVTLLSSPRLPNLPVLEADTMRGKQTHWLNLDDGLGHGKVALEHALQNADVLLQSYRPGGLASRGFGVDDVHRIRPGLIYASLSAYGGDDREAPWHQIRGFDSLVQNATGINHSEALAFESSQGHESKVNVSPKALPVQALDHAAGYLLALGILAARCRQLLALGKEEKVRPQISYTVRVSLAGVARLLRSLGRYPAEVAFAAPALPSSTSPQLMIDHMVATPLRSTLDSHRNLLSLGVRHAAKIDGKRRRWSSAPSKLGMDGPLAAGPEGSASRPIWVSDAGA</sequence>
<evidence type="ECO:0000256" key="1">
    <source>
        <dbReference type="ARBA" id="ARBA00008383"/>
    </source>
</evidence>
<reference evidence="3 4" key="1">
    <citation type="journal article" date="2018" name="Mol. Biol. Evol.">
        <title>Broad Genomic Sampling Reveals a Smut Pathogenic Ancestry of the Fungal Clade Ustilaginomycotina.</title>
        <authorList>
            <person name="Kijpornyongpan T."/>
            <person name="Mondo S.J."/>
            <person name="Barry K."/>
            <person name="Sandor L."/>
            <person name="Lee J."/>
            <person name="Lipzen A."/>
            <person name="Pangilinan J."/>
            <person name="LaButti K."/>
            <person name="Hainaut M."/>
            <person name="Henrissat B."/>
            <person name="Grigoriev I.V."/>
            <person name="Spatafora J.W."/>
            <person name="Aime M.C."/>
        </authorList>
    </citation>
    <scope>NUCLEOTIDE SEQUENCE [LARGE SCALE GENOMIC DNA]</scope>
    <source>
        <strain evidence="3 4">MCA 5214</strain>
    </source>
</reference>
<evidence type="ECO:0000256" key="2">
    <source>
        <dbReference type="SAM" id="MobiDB-lite"/>
    </source>
</evidence>
<dbReference type="RefSeq" id="XP_025360405.1">
    <property type="nucleotide sequence ID" value="XM_025506771.1"/>
</dbReference>
<dbReference type="Pfam" id="PF02515">
    <property type="entry name" value="CoA_transf_3"/>
    <property type="match status" value="1"/>
</dbReference>
<protein>
    <submittedName>
        <fullName evidence="3">CoA-transferase family III</fullName>
    </submittedName>
</protein>
<dbReference type="EMBL" id="KZ819674">
    <property type="protein sequence ID" value="PWN25793.1"/>
    <property type="molecule type" value="Genomic_DNA"/>
</dbReference>
<dbReference type="SUPFAM" id="SSF89796">
    <property type="entry name" value="CoA-transferase family III (CaiB/BaiF)"/>
    <property type="match status" value="2"/>
</dbReference>
<feature type="region of interest" description="Disordered" evidence="2">
    <location>
        <begin position="581"/>
        <end position="617"/>
    </location>
</feature>
<dbReference type="PANTHER" id="PTHR48228:SF4">
    <property type="entry name" value="BLR3030 PROTEIN"/>
    <property type="match status" value="1"/>
</dbReference>
<dbReference type="GeneID" id="37028594"/>
<dbReference type="OrthoDB" id="2308815at2759"/>
<gene>
    <name evidence="3" type="ORF">BDZ90DRAFT_233807</name>
</gene>
<organism evidence="3 4">
    <name type="scientific">Jaminaea rosea</name>
    <dbReference type="NCBI Taxonomy" id="1569628"/>
    <lineage>
        <taxon>Eukaryota</taxon>
        <taxon>Fungi</taxon>
        <taxon>Dikarya</taxon>
        <taxon>Basidiomycota</taxon>
        <taxon>Ustilaginomycotina</taxon>
        <taxon>Exobasidiomycetes</taxon>
        <taxon>Microstromatales</taxon>
        <taxon>Microstromatales incertae sedis</taxon>
        <taxon>Jaminaea</taxon>
    </lineage>
</organism>
<dbReference type="AlphaFoldDB" id="A0A316UPI9"/>
<evidence type="ECO:0000313" key="3">
    <source>
        <dbReference type="EMBL" id="PWN25793.1"/>
    </source>
</evidence>
<dbReference type="InterPro" id="IPR003673">
    <property type="entry name" value="CoA-Trfase_fam_III"/>
</dbReference>
<dbReference type="InterPro" id="IPR023606">
    <property type="entry name" value="CoA-Trfase_III_dom_1_sf"/>
</dbReference>
<evidence type="ECO:0000313" key="4">
    <source>
        <dbReference type="Proteomes" id="UP000245884"/>
    </source>
</evidence>
<dbReference type="Proteomes" id="UP000245884">
    <property type="component" value="Unassembled WGS sequence"/>
</dbReference>
<dbReference type="STRING" id="1569628.A0A316UPI9"/>
<dbReference type="PANTHER" id="PTHR48228">
    <property type="entry name" value="SUCCINYL-COA--D-CITRAMALATE COA-TRANSFERASE"/>
    <property type="match status" value="1"/>
</dbReference>
<comment type="similarity">
    <text evidence="1">Belongs to the CoA-transferase III family.</text>
</comment>
<dbReference type="Gene3D" id="3.40.50.10540">
    <property type="entry name" value="Crotonobetainyl-coa:carnitine coa-transferase, domain 1"/>
    <property type="match status" value="1"/>
</dbReference>